<sequence length="248" mass="28152">MKLNYFYVIFLLVGIHTYAQIVEPASAVNMHTFQIEMEAQYAVQREGVQKKVAWSLPSALFRYGILNGVELQLNAPLIKEELYENEHLVHKKLSKFANLQVGAAVTLWQQNSIIPQAALMARMIIPVRNNQEFKGLGELISLNFSNTFAKKWSLNYNVGFVHGTDNSNAGYYILNLLYNLNPKVHFFMENFSDFDSSVSSQNLNAGGGYNFKGNMSIDFSVANGLNHHLFYTSVIFTWAINTKHNKNL</sequence>
<name>A0A238YC97_9FLAO</name>
<evidence type="ECO:0000313" key="1">
    <source>
        <dbReference type="EMBL" id="SNR68428.1"/>
    </source>
</evidence>
<dbReference type="RefSeq" id="WP_089382397.1">
    <property type="nucleotide sequence ID" value="NZ_FZNT01000008.1"/>
</dbReference>
<evidence type="ECO:0000313" key="2">
    <source>
        <dbReference type="Proteomes" id="UP000198384"/>
    </source>
</evidence>
<keyword evidence="2" id="KW-1185">Reference proteome</keyword>
<dbReference type="Proteomes" id="UP000198384">
    <property type="component" value="Unassembled WGS sequence"/>
</dbReference>
<organism evidence="1 2">
    <name type="scientific">Lutibacter agarilyticus</name>
    <dbReference type="NCBI Taxonomy" id="1109740"/>
    <lineage>
        <taxon>Bacteria</taxon>
        <taxon>Pseudomonadati</taxon>
        <taxon>Bacteroidota</taxon>
        <taxon>Flavobacteriia</taxon>
        <taxon>Flavobacteriales</taxon>
        <taxon>Flavobacteriaceae</taxon>
        <taxon>Lutibacter</taxon>
    </lineage>
</organism>
<dbReference type="EMBL" id="FZNT01000008">
    <property type="protein sequence ID" value="SNR68428.1"/>
    <property type="molecule type" value="Genomic_DNA"/>
</dbReference>
<proteinExistence type="predicted"/>
<dbReference type="Pfam" id="PF13557">
    <property type="entry name" value="Phenol_MetA_deg"/>
    <property type="match status" value="1"/>
</dbReference>
<dbReference type="AlphaFoldDB" id="A0A238YC97"/>
<dbReference type="OrthoDB" id="1014491at2"/>
<accession>A0A238YC97</accession>
<protein>
    <submittedName>
        <fullName evidence="1">Putative MetA-pathway of phenol degradation</fullName>
    </submittedName>
</protein>
<reference evidence="1 2" key="1">
    <citation type="submission" date="2017-06" db="EMBL/GenBank/DDBJ databases">
        <authorList>
            <person name="Kim H.J."/>
            <person name="Triplett B.A."/>
        </authorList>
    </citation>
    <scope>NUCLEOTIDE SEQUENCE [LARGE SCALE GENOMIC DNA]</scope>
    <source>
        <strain evidence="1 2">DSM 29150</strain>
    </source>
</reference>
<gene>
    <name evidence="1" type="ORF">SAMN06265371_108202</name>
</gene>
<dbReference type="InterPro" id="IPR025737">
    <property type="entry name" value="FApF"/>
</dbReference>